<comment type="caution">
    <text evidence="3">The sequence shown here is derived from an EMBL/GenBank/DDBJ whole genome shotgun (WGS) entry which is preliminary data.</text>
</comment>
<gene>
    <name evidence="3" type="ORF">PV328_000304</name>
</gene>
<feature type="compositionally biased region" description="Pro residues" evidence="2">
    <location>
        <begin position="365"/>
        <end position="375"/>
    </location>
</feature>
<evidence type="ECO:0000313" key="4">
    <source>
        <dbReference type="Proteomes" id="UP001168990"/>
    </source>
</evidence>
<sequence length="545" mass="62218">MNLSCDEQFPESILYNSIENISCKELLSPKFIPRARALKLNFDIPENCEIITNTVDQLHNDVYLKDGKIDEINNDCFHSELLTRQILPTSEQLELLDKLDEKNNNTNVDKKEQMFDCGDNNLSLNKFNDQTNYLIDQVICSSPLSSSLHKLKVDGVVDGSIKDDTSPGKIISSYFIINNKKNEKIETYVSMNESSIVQNNSWTDNLSFKIHWWKVPLVKFYGFSCWLSNKIFKLIKTNCQRFYRFFGTVVTESVPIKNTQKSSDNLTQIASIIKAENERMLLLFSEKINSIKQELSQVHTLNKNSLSELKCELDIVKNTSNQLAQNNDTLTREFTMLSRKLNETIQINSANSLRISGSILTSSETPPPPPPPLPPIHHSIPITPKFQNHNRTPTRKCSTPSTEGRPLITVEDLRKVTLKKAPQKNKENNPKYNMETPRGPAISLDMLRSVKLKSARRSRSNADTKNVRSPRRTLKNCDETQSFSLSPIMPGAVSPLSRILKQVDNRRKLKRSLMTPTHSDNDLTKDNTKQFDVMQQSKSPHMIFV</sequence>
<dbReference type="AlphaFoldDB" id="A0AA39FV17"/>
<proteinExistence type="predicted"/>
<keyword evidence="4" id="KW-1185">Reference proteome</keyword>
<evidence type="ECO:0000313" key="3">
    <source>
        <dbReference type="EMBL" id="KAK0176136.1"/>
    </source>
</evidence>
<evidence type="ECO:0000256" key="1">
    <source>
        <dbReference type="SAM" id="Coils"/>
    </source>
</evidence>
<feature type="coiled-coil region" evidence="1">
    <location>
        <begin position="306"/>
        <end position="333"/>
    </location>
</feature>
<evidence type="ECO:0000256" key="2">
    <source>
        <dbReference type="SAM" id="MobiDB-lite"/>
    </source>
</evidence>
<accession>A0AA39FV17</accession>
<name>A0AA39FV17_9HYME</name>
<dbReference type="Proteomes" id="UP001168990">
    <property type="component" value="Unassembled WGS sequence"/>
</dbReference>
<reference evidence="3" key="1">
    <citation type="journal article" date="2023" name="bioRxiv">
        <title>Scaffold-level genome assemblies of two parasitoid biocontrol wasps reveal the parthenogenesis mechanism and an associated novel virus.</title>
        <authorList>
            <person name="Inwood S."/>
            <person name="Skelly J."/>
            <person name="Guhlin J."/>
            <person name="Harrop T."/>
            <person name="Goldson S."/>
            <person name="Dearden P."/>
        </authorList>
    </citation>
    <scope>NUCLEOTIDE SEQUENCE</scope>
    <source>
        <strain evidence="3">Irish</strain>
        <tissue evidence="3">Whole body</tissue>
    </source>
</reference>
<dbReference type="EMBL" id="JAQQBS010000001">
    <property type="protein sequence ID" value="KAK0176136.1"/>
    <property type="molecule type" value="Genomic_DNA"/>
</dbReference>
<keyword evidence="1" id="KW-0175">Coiled coil</keyword>
<feature type="compositionally biased region" description="Polar residues" evidence="2">
    <location>
        <begin position="385"/>
        <end position="402"/>
    </location>
</feature>
<feature type="region of interest" description="Disordered" evidence="2">
    <location>
        <begin position="452"/>
        <end position="474"/>
    </location>
</feature>
<reference evidence="3" key="2">
    <citation type="submission" date="2023-03" db="EMBL/GenBank/DDBJ databases">
        <authorList>
            <person name="Inwood S.N."/>
            <person name="Skelly J.G."/>
            <person name="Guhlin J."/>
            <person name="Harrop T.W.R."/>
            <person name="Goldson S.G."/>
            <person name="Dearden P.K."/>
        </authorList>
    </citation>
    <scope>NUCLEOTIDE SEQUENCE</scope>
    <source>
        <strain evidence="3">Irish</strain>
        <tissue evidence="3">Whole body</tissue>
    </source>
</reference>
<protein>
    <submittedName>
        <fullName evidence="3">Uncharacterized protein</fullName>
    </submittedName>
</protein>
<feature type="region of interest" description="Disordered" evidence="2">
    <location>
        <begin position="359"/>
        <end position="404"/>
    </location>
</feature>
<organism evidence="3 4">
    <name type="scientific">Microctonus aethiopoides</name>
    <dbReference type="NCBI Taxonomy" id="144406"/>
    <lineage>
        <taxon>Eukaryota</taxon>
        <taxon>Metazoa</taxon>
        <taxon>Ecdysozoa</taxon>
        <taxon>Arthropoda</taxon>
        <taxon>Hexapoda</taxon>
        <taxon>Insecta</taxon>
        <taxon>Pterygota</taxon>
        <taxon>Neoptera</taxon>
        <taxon>Endopterygota</taxon>
        <taxon>Hymenoptera</taxon>
        <taxon>Apocrita</taxon>
        <taxon>Ichneumonoidea</taxon>
        <taxon>Braconidae</taxon>
        <taxon>Euphorinae</taxon>
        <taxon>Microctonus</taxon>
    </lineage>
</organism>